<sequence>MNISYGYYVLTDNFDTCPTWVRDEGYFNCENFSKFFKFFKKK</sequence>
<accession>A0A6N2YCM9</accession>
<reference evidence="2" key="1">
    <citation type="submission" date="2019-11" db="EMBL/GenBank/DDBJ databases">
        <authorList>
            <person name="Feng L."/>
        </authorList>
    </citation>
    <scope>NUCLEOTIDE SEQUENCE</scope>
    <source>
        <strain evidence="2">CramosumLFYP8</strain>
    </source>
</reference>
<organism evidence="2">
    <name type="scientific">Thomasclavelia ramosa</name>
    <dbReference type="NCBI Taxonomy" id="1547"/>
    <lineage>
        <taxon>Bacteria</taxon>
        <taxon>Bacillati</taxon>
        <taxon>Bacillota</taxon>
        <taxon>Erysipelotrichia</taxon>
        <taxon>Erysipelotrichales</taxon>
        <taxon>Coprobacillaceae</taxon>
        <taxon>Thomasclavelia</taxon>
    </lineage>
</organism>
<dbReference type="Proteomes" id="UP001211987">
    <property type="component" value="Unassembled WGS sequence"/>
</dbReference>
<evidence type="ECO:0000313" key="1">
    <source>
        <dbReference type="EMBL" id="MDB7084124.1"/>
    </source>
</evidence>
<name>A0A6N2YCM9_9FIRM</name>
<evidence type="ECO:0000313" key="2">
    <source>
        <dbReference type="EMBL" id="VYT64565.1"/>
    </source>
</evidence>
<dbReference type="AlphaFoldDB" id="A0A6N2YCM9"/>
<dbReference type="EMBL" id="JAQLKE010000014">
    <property type="protein sequence ID" value="MDB7084124.1"/>
    <property type="molecule type" value="Genomic_DNA"/>
</dbReference>
<protein>
    <submittedName>
        <fullName evidence="2">Uncharacterized protein</fullName>
    </submittedName>
</protein>
<dbReference type="EMBL" id="CACRTL010000015">
    <property type="protein sequence ID" value="VYT64565.1"/>
    <property type="molecule type" value="Genomic_DNA"/>
</dbReference>
<dbReference type="RefSeq" id="WP_003538969.1">
    <property type="nucleotide sequence ID" value="NZ_AP031443.1"/>
</dbReference>
<dbReference type="GeneID" id="76833327"/>
<proteinExistence type="predicted"/>
<gene>
    <name evidence="2" type="ORF">CRLFYP8_01792</name>
    <name evidence="1" type="ORF">PM738_09955</name>
</gene>
<reference evidence="1" key="2">
    <citation type="submission" date="2023-01" db="EMBL/GenBank/DDBJ databases">
        <title>Human gut microbiome strain richness.</title>
        <authorList>
            <person name="Chen-Liaw A."/>
        </authorList>
    </citation>
    <scope>NUCLEOTIDE SEQUENCE</scope>
    <source>
        <strain evidence="1">1001217st2_G6_1001217B_191108</strain>
    </source>
</reference>